<dbReference type="eggNOG" id="COG1331">
    <property type="taxonomic scope" value="Bacteria"/>
</dbReference>
<dbReference type="RefSeq" id="WP_013605794.1">
    <property type="nucleotide sequence ID" value="NC_015152.1"/>
</dbReference>
<dbReference type="EMBL" id="CP002541">
    <property type="protein sequence ID" value="ADY11941.1"/>
    <property type="molecule type" value="Genomic_DNA"/>
</dbReference>
<organism evidence="1 2">
    <name type="scientific">Sphaerochaeta globosa (strain ATCC BAA-1886 / DSM 22777 / Buddy)</name>
    <name type="common">Spirochaeta sp. (strain Buddy)</name>
    <dbReference type="NCBI Taxonomy" id="158189"/>
    <lineage>
        <taxon>Bacteria</taxon>
        <taxon>Pseudomonadati</taxon>
        <taxon>Spirochaetota</taxon>
        <taxon>Spirochaetia</taxon>
        <taxon>Spirochaetales</taxon>
        <taxon>Sphaerochaetaceae</taxon>
        <taxon>Sphaerochaeta</taxon>
    </lineage>
</organism>
<dbReference type="STRING" id="158189.SpiBuddy_0096"/>
<proteinExistence type="predicted"/>
<protein>
    <submittedName>
        <fullName evidence="1">Uncharacterized protein</fullName>
    </submittedName>
</protein>
<dbReference type="HOGENOM" id="CLU_408769_0_0_12"/>
<dbReference type="OrthoDB" id="366098at2"/>
<accession>F0RX91</accession>
<evidence type="ECO:0000313" key="2">
    <source>
        <dbReference type="Proteomes" id="UP000008466"/>
    </source>
</evidence>
<dbReference type="KEGG" id="sbu:SpiBuddy_0096"/>
<sequence length="682" mass="77536">MHILQISSEKVELFTSESFCMLSYTLTYEGKRQIPSSLTLHETSITAEFGALGTIEDHIEQQGDLLILARTWNLLKKGSYRLQASFSYQDEELDNTLFIPALWYQDNSKGKGCFPSLEKSESWSFLETRMSIPCCAQLSNGKRLFSCATEPSCDEKFVASVTTERHGLILSIPGSEWPFSYQGKQSLVDTSHAPLPFLAVPEEGLTYTRTFYLANQHNKSSAEGYCSFVEELNRHSTPDTSRGLCWELWFEYKLTRLINLVQKHDQGLAYLAMGEGNAEVQDVYAFTSASFLVKSLQGANELASLTYYKPKTQALTRARADLAAKFSIPNDQFLLAETAKRIGDFFLQAERSDGVFQDNYDLVRNIWGGYLGIGEHPEFKSMVNSRCNGEAMKQYVLLSLTLRNLGFEEGAFISLTRRVARFYCEAQLSSGSFGRWWTEKGKPGDIQGTNGAYIGSFFCTLIPLLNDDDPLKADLLSAVHQAYSYYSELAYEGAFYGDTLDADSCDKEAGMALLSFFLDLYSLEHDKRLLESARLAAQFIVQWIWQCNSFLPKDSMLGQRHFHTRGMTSVSVAHHHLDFYGMAIAYEFLRFASWTGDMFYQDQAKLMIEACRQLVATETDQLGRDDTFIGWQPEQLNHTAWEYFNRSHAMQGYYDIDIAWVTVLTLGSFQMIKQEFPFMLEE</sequence>
<reference evidence="2" key="1">
    <citation type="submission" date="2011-02" db="EMBL/GenBank/DDBJ databases">
        <title>Complete sequence of Spirochaeta sp. Buddy.</title>
        <authorList>
            <person name="Lucas S."/>
            <person name="Copeland A."/>
            <person name="Lapidus A."/>
            <person name="Cheng J.-F."/>
            <person name="Goodwin L."/>
            <person name="Pitluck S."/>
            <person name="Zeytun A."/>
            <person name="Detter J.C."/>
            <person name="Han C."/>
            <person name="Tapia R."/>
            <person name="Land M."/>
            <person name="Hauser L."/>
            <person name="Kyrpides N."/>
            <person name="Ivanova N."/>
            <person name="Mikhailova N."/>
            <person name="Pagani I."/>
            <person name="Ritalahti K.M."/>
            <person name="Loeffler F.E."/>
            <person name="Woyke T."/>
        </authorList>
    </citation>
    <scope>NUCLEOTIDE SEQUENCE [LARGE SCALE GENOMIC DNA]</scope>
    <source>
        <strain evidence="2">ATCC BAA-1886 / DSM 22777 / Buddy</strain>
    </source>
</reference>
<evidence type="ECO:0000313" key="1">
    <source>
        <dbReference type="EMBL" id="ADY11941.1"/>
    </source>
</evidence>
<keyword evidence="2" id="KW-1185">Reference proteome</keyword>
<name>F0RX91_SPHGB</name>
<gene>
    <name evidence="1" type="ordered locus">SpiBuddy_0096</name>
</gene>
<dbReference type="AlphaFoldDB" id="F0RX91"/>
<dbReference type="Proteomes" id="UP000008466">
    <property type="component" value="Chromosome"/>
</dbReference>